<feature type="compositionally biased region" description="Basic and acidic residues" evidence="1">
    <location>
        <begin position="56"/>
        <end position="67"/>
    </location>
</feature>
<proteinExistence type="predicted"/>
<evidence type="ECO:0000256" key="1">
    <source>
        <dbReference type="SAM" id="MobiDB-lite"/>
    </source>
</evidence>
<name>A0A9E7FJ80_9LILI</name>
<organism evidence="2 3">
    <name type="scientific">Musa troglodytarum</name>
    <name type="common">fe'i banana</name>
    <dbReference type="NCBI Taxonomy" id="320322"/>
    <lineage>
        <taxon>Eukaryota</taxon>
        <taxon>Viridiplantae</taxon>
        <taxon>Streptophyta</taxon>
        <taxon>Embryophyta</taxon>
        <taxon>Tracheophyta</taxon>
        <taxon>Spermatophyta</taxon>
        <taxon>Magnoliopsida</taxon>
        <taxon>Liliopsida</taxon>
        <taxon>Zingiberales</taxon>
        <taxon>Musaceae</taxon>
        <taxon>Musa</taxon>
    </lineage>
</organism>
<dbReference type="AlphaFoldDB" id="A0A9E7FJ80"/>
<evidence type="ECO:0000313" key="3">
    <source>
        <dbReference type="Proteomes" id="UP001055439"/>
    </source>
</evidence>
<dbReference type="EMBL" id="CP097506">
    <property type="protein sequence ID" value="URD95142.1"/>
    <property type="molecule type" value="Genomic_DNA"/>
</dbReference>
<sequence length="115" mass="13042">MIIIVDGGLANLHTEATRDKQGGGRRRGFHLWLMLAAVGRQGFFLWIPGDLVTRRSDGDRRQVHDTETIEPPPFRLSDMVHPDLCLDLRSDRVRPPPPITFHSTLPWNPFSHAPS</sequence>
<feature type="region of interest" description="Disordered" evidence="1">
    <location>
        <begin position="56"/>
        <end position="75"/>
    </location>
</feature>
<keyword evidence="3" id="KW-1185">Reference proteome</keyword>
<gene>
    <name evidence="2" type="ORF">MUK42_24239</name>
</gene>
<dbReference type="Proteomes" id="UP001055439">
    <property type="component" value="Chromosome 4"/>
</dbReference>
<protein>
    <submittedName>
        <fullName evidence="2">Uncharacterized protein</fullName>
    </submittedName>
</protein>
<reference evidence="2" key="1">
    <citation type="submission" date="2022-05" db="EMBL/GenBank/DDBJ databases">
        <title>The Musa troglodytarum L. genome provides insights into the mechanism of non-climacteric behaviour and enrichment of carotenoids.</title>
        <authorList>
            <person name="Wang J."/>
        </authorList>
    </citation>
    <scope>NUCLEOTIDE SEQUENCE</scope>
    <source>
        <tissue evidence="2">Leaf</tissue>
    </source>
</reference>
<evidence type="ECO:0000313" key="2">
    <source>
        <dbReference type="EMBL" id="URD95142.1"/>
    </source>
</evidence>
<accession>A0A9E7FJ80</accession>